<comment type="similarity">
    <text evidence="2">Belongs to the ABC transporter superfamily.</text>
</comment>
<dbReference type="Gene3D" id="3.40.50.300">
    <property type="entry name" value="P-loop containing nucleotide triphosphate hydrolases"/>
    <property type="match status" value="2"/>
</dbReference>
<dbReference type="SMART" id="SM00382">
    <property type="entry name" value="AAA"/>
    <property type="match status" value="2"/>
</dbReference>
<dbReference type="PROSITE" id="PS00211">
    <property type="entry name" value="ABC_TRANSPORTER_1"/>
    <property type="match status" value="2"/>
</dbReference>
<dbReference type="InterPro" id="IPR017871">
    <property type="entry name" value="ABC_transporter-like_CS"/>
</dbReference>
<dbReference type="Pfam" id="PF00005">
    <property type="entry name" value="ABC_tran"/>
    <property type="match status" value="2"/>
</dbReference>
<dbReference type="EMBL" id="CP006842">
    <property type="protein sequence ID" value="AHW62796.1"/>
    <property type="molecule type" value="Genomic_DNA"/>
</dbReference>
<dbReference type="InterPro" id="IPR003439">
    <property type="entry name" value="ABC_transporter-like_ATP-bd"/>
</dbReference>
<evidence type="ECO:0000259" key="8">
    <source>
        <dbReference type="PROSITE" id="PS50893"/>
    </source>
</evidence>
<dbReference type="PANTHER" id="PTHR43297:SF2">
    <property type="entry name" value="DIPEPTIDE TRANSPORT ATP-BINDING PROTEIN DPPD"/>
    <property type="match status" value="1"/>
</dbReference>
<gene>
    <name evidence="9" type="ORF">CGLY_01740</name>
</gene>
<evidence type="ECO:0000256" key="2">
    <source>
        <dbReference type="ARBA" id="ARBA00005417"/>
    </source>
</evidence>
<dbReference type="InterPro" id="IPR013563">
    <property type="entry name" value="Oligopep_ABC_C"/>
</dbReference>
<dbReference type="SUPFAM" id="SSF52540">
    <property type="entry name" value="P-loop containing nucleoside triphosphate hydrolases"/>
    <property type="match status" value="2"/>
</dbReference>
<evidence type="ECO:0000313" key="9">
    <source>
        <dbReference type="EMBL" id="AHW62796.1"/>
    </source>
</evidence>
<dbReference type="InterPro" id="IPR003593">
    <property type="entry name" value="AAA+_ATPase"/>
</dbReference>
<dbReference type="GO" id="GO:0005524">
    <property type="term" value="F:ATP binding"/>
    <property type="evidence" value="ECO:0007669"/>
    <property type="project" value="UniProtKB-KW"/>
</dbReference>
<evidence type="ECO:0000313" key="10">
    <source>
        <dbReference type="Proteomes" id="UP000023703"/>
    </source>
</evidence>
<reference evidence="9 10" key="1">
    <citation type="journal article" date="2015" name="Int. J. Syst. Evol. Microbiol.">
        <title>Revisiting Corynebacterium glyciniphilum (ex Kubota et al., 1972) sp. nov., nom. rev., isolated from putrefied banana.</title>
        <authorList>
            <person name="Al-Dilaimi A."/>
            <person name="Bednarz H."/>
            <person name="Lomker A."/>
            <person name="Niehaus K."/>
            <person name="Kalinowski J."/>
            <person name="Ruckert C."/>
        </authorList>
    </citation>
    <scope>NUCLEOTIDE SEQUENCE [LARGE SCALE GENOMIC DNA]</scope>
    <source>
        <strain evidence="9">AJ 3170</strain>
    </source>
</reference>
<organism evidence="9 10">
    <name type="scientific">Corynebacterium glyciniphilum AJ 3170</name>
    <dbReference type="NCBI Taxonomy" id="1404245"/>
    <lineage>
        <taxon>Bacteria</taxon>
        <taxon>Bacillati</taxon>
        <taxon>Actinomycetota</taxon>
        <taxon>Actinomycetes</taxon>
        <taxon>Mycobacteriales</taxon>
        <taxon>Corynebacteriaceae</taxon>
        <taxon>Corynebacterium</taxon>
    </lineage>
</organism>
<feature type="domain" description="ABC transporter" evidence="8">
    <location>
        <begin position="285"/>
        <end position="525"/>
    </location>
</feature>
<dbReference type="InterPro" id="IPR027417">
    <property type="entry name" value="P-loop_NTPase"/>
</dbReference>
<keyword evidence="7" id="KW-0472">Membrane</keyword>
<accession>X5E826</accession>
<dbReference type="GO" id="GO:0005886">
    <property type="term" value="C:plasma membrane"/>
    <property type="evidence" value="ECO:0007669"/>
    <property type="project" value="UniProtKB-SubCell"/>
</dbReference>
<dbReference type="Proteomes" id="UP000023703">
    <property type="component" value="Chromosome"/>
</dbReference>
<comment type="subcellular location">
    <subcellularLocation>
        <location evidence="1">Cell membrane</location>
        <topology evidence="1">Peripheral membrane protein</topology>
    </subcellularLocation>
</comment>
<dbReference type="KEGG" id="cgy:CGLY_01740"/>
<evidence type="ECO:0000256" key="5">
    <source>
        <dbReference type="ARBA" id="ARBA00022741"/>
    </source>
</evidence>
<dbReference type="CDD" id="cd03257">
    <property type="entry name" value="ABC_NikE_OppD_transporters"/>
    <property type="match status" value="2"/>
</dbReference>
<dbReference type="PANTHER" id="PTHR43297">
    <property type="entry name" value="OLIGOPEPTIDE TRANSPORT ATP-BINDING PROTEIN APPD"/>
    <property type="match status" value="1"/>
</dbReference>
<proteinExistence type="inferred from homology"/>
<dbReference type="eggNOG" id="COG4172">
    <property type="taxonomic scope" value="Bacteria"/>
</dbReference>
<evidence type="ECO:0000256" key="3">
    <source>
        <dbReference type="ARBA" id="ARBA00022448"/>
    </source>
</evidence>
<keyword evidence="6" id="KW-0067">ATP-binding</keyword>
<keyword evidence="4" id="KW-1003">Cell membrane</keyword>
<dbReference type="FunFam" id="3.40.50.300:FF:000016">
    <property type="entry name" value="Oligopeptide ABC transporter ATP-binding component"/>
    <property type="match status" value="1"/>
</dbReference>
<dbReference type="NCBIfam" id="NF008453">
    <property type="entry name" value="PRK11308.1"/>
    <property type="match status" value="2"/>
</dbReference>
<dbReference type="PROSITE" id="PS50893">
    <property type="entry name" value="ABC_TRANSPORTER_2"/>
    <property type="match status" value="2"/>
</dbReference>
<dbReference type="RefSeq" id="WP_038545596.1">
    <property type="nucleotide sequence ID" value="NZ_CP006842.1"/>
</dbReference>
<dbReference type="NCBIfam" id="NF007739">
    <property type="entry name" value="PRK10419.1"/>
    <property type="match status" value="2"/>
</dbReference>
<keyword evidence="3" id="KW-0813">Transport</keyword>
<dbReference type="InterPro" id="IPR050388">
    <property type="entry name" value="ABC_Ni/Peptide_Import"/>
</dbReference>
<sequence>MSAPTVLSVRDLSISFSHPRPAVVSVSFDLRRGELLALVGESGSGKSMTARAVLGLLPSGARASGSVTLDDTEILNVPESELQTIRGGRIGLVFQEPQSALNPVRTIGWQLSEAIRAHSAPGTRVNRTDVRRRAVELLETVDIPAATDRLGSYPHQLSGGQRQRVAIALALAGEPDILLADEPTTALDVTVQAGILRLLGRLRETRNLSVLLITHDMGVVAENADRVIVLRHGEIVEEGTARRIIEAPQEPYTRELIAAVPRFASATPTAGVTGDTSGTPAAAAVQDVSVVYGSRGTAPAVDRVSLSVAPGTTLGLVGESGSGKSTLGRILAGIQSPTRGRILVNGDDLERLSPRQRRRRQRDVAIVPQDPAAALNPRHSVGWSIREPLDIHRVGTRASRRQRVTELLTAVHLPPDIADRSPAELSGGQRQRVAIARALALEPSLVIADEPTSALDVSVQADVIGLLRDTQERLGFAMVFISHDLAVVSQVSGTVAVLRRGHLVEYGDTAGVFARPAENYTRELLAAVPVVGTRPEKVSA</sequence>
<dbReference type="Pfam" id="PF08352">
    <property type="entry name" value="oligo_HPY"/>
    <property type="match status" value="2"/>
</dbReference>
<keyword evidence="10" id="KW-1185">Reference proteome</keyword>
<dbReference type="GO" id="GO:0015833">
    <property type="term" value="P:peptide transport"/>
    <property type="evidence" value="ECO:0007669"/>
    <property type="project" value="InterPro"/>
</dbReference>
<evidence type="ECO:0000256" key="6">
    <source>
        <dbReference type="ARBA" id="ARBA00022840"/>
    </source>
</evidence>
<evidence type="ECO:0000256" key="4">
    <source>
        <dbReference type="ARBA" id="ARBA00022475"/>
    </source>
</evidence>
<feature type="domain" description="ABC transporter" evidence="8">
    <location>
        <begin position="7"/>
        <end position="257"/>
    </location>
</feature>
<dbReference type="OrthoDB" id="8036461at2"/>
<dbReference type="GO" id="GO:0016887">
    <property type="term" value="F:ATP hydrolysis activity"/>
    <property type="evidence" value="ECO:0007669"/>
    <property type="project" value="InterPro"/>
</dbReference>
<name>X5E826_9CORY</name>
<evidence type="ECO:0000256" key="1">
    <source>
        <dbReference type="ARBA" id="ARBA00004202"/>
    </source>
</evidence>
<keyword evidence="5" id="KW-0547">Nucleotide-binding</keyword>
<evidence type="ECO:0000256" key="7">
    <source>
        <dbReference type="ARBA" id="ARBA00023136"/>
    </source>
</evidence>
<dbReference type="AlphaFoldDB" id="X5E826"/>
<dbReference type="STRING" id="1404245.CGLY_01740"/>
<dbReference type="HOGENOM" id="CLU_000604_86_2_11"/>
<protein>
    <submittedName>
        <fullName evidence="9">ABC-type oligopeptide transporter, ATPase subunit</fullName>
    </submittedName>
</protein>